<dbReference type="Gene3D" id="3.30.420.40">
    <property type="match status" value="2"/>
</dbReference>
<dbReference type="InterPro" id="IPR043129">
    <property type="entry name" value="ATPase_NBD"/>
</dbReference>
<dbReference type="CDD" id="cd24049">
    <property type="entry name" value="ASKHA_NBD_PilM"/>
    <property type="match status" value="1"/>
</dbReference>
<dbReference type="AlphaFoldDB" id="A0A0G1AEH4"/>
<dbReference type="GO" id="GO:0051301">
    <property type="term" value="P:cell division"/>
    <property type="evidence" value="ECO:0007669"/>
    <property type="project" value="InterPro"/>
</dbReference>
<dbReference type="STRING" id="1618356.UU93_C0006G0010"/>
<name>A0A0G1AEH4_9BACT</name>
<dbReference type="InterPro" id="IPR050696">
    <property type="entry name" value="FtsA/MreB"/>
</dbReference>
<reference evidence="2 3" key="1">
    <citation type="journal article" date="2015" name="Nature">
        <title>rRNA introns, odd ribosomes, and small enigmatic genomes across a large radiation of phyla.</title>
        <authorList>
            <person name="Brown C.T."/>
            <person name="Hug L.A."/>
            <person name="Thomas B.C."/>
            <person name="Sharon I."/>
            <person name="Castelle C.J."/>
            <person name="Singh A."/>
            <person name="Wilkins M.J."/>
            <person name="Williams K.H."/>
            <person name="Banfield J.F."/>
        </authorList>
    </citation>
    <scope>NUCLEOTIDE SEQUENCE [LARGE SCALE GENOMIC DNA]</scope>
</reference>
<protein>
    <recommendedName>
        <fullName evidence="1">SHS2 domain-containing protein</fullName>
    </recommendedName>
</protein>
<evidence type="ECO:0000259" key="1">
    <source>
        <dbReference type="SMART" id="SM00842"/>
    </source>
</evidence>
<evidence type="ECO:0000313" key="2">
    <source>
        <dbReference type="EMBL" id="KKS32531.1"/>
    </source>
</evidence>
<dbReference type="InterPro" id="IPR005883">
    <property type="entry name" value="PilM"/>
</dbReference>
<feature type="domain" description="SHS2" evidence="1">
    <location>
        <begin position="6"/>
        <end position="170"/>
    </location>
</feature>
<dbReference type="Proteomes" id="UP000034160">
    <property type="component" value="Unassembled WGS sequence"/>
</dbReference>
<sequence length="339" mass="36333">MSNLPKIGIDLGSSSVKIVELASIGKDKWKLLSAASMHSQGAVVGNKSSMNAVVSDLAKLLKEAGTRGRQAVASIPEELAYSHLVTLPIMSEAEIDQALSWQVEQYIPIPKDQVVWSYDITKKDEVGGEIEVMLVAVPKTIAEWYRQVLEQSGLEVVALETELAATARAIVPANIPTSVIVDIGSKGTDIGVIRNGKLVFSRVLPTAGEAFTRAIETTLGLEPAVAEQYKNSYGFANNQLEGKLLEAMKPVLNMISLEVRKTIDFHVSKHAGEIIKMVTLSGGIAALPDVVTALSTLLGVEVVIANPFSKVNLDDLQKKELTGHEAFYAVAVGLSMKGM</sequence>
<organism evidence="2 3">
    <name type="scientific">Candidatus Amesbacteria bacterium GW2011_GWA2_42_12</name>
    <dbReference type="NCBI Taxonomy" id="1618356"/>
    <lineage>
        <taxon>Bacteria</taxon>
        <taxon>Candidatus Amesiibacteriota</taxon>
    </lineage>
</organism>
<dbReference type="InterPro" id="IPR003494">
    <property type="entry name" value="SHS2_FtsA"/>
</dbReference>
<dbReference type="PANTHER" id="PTHR32432:SF3">
    <property type="entry name" value="ETHANOLAMINE UTILIZATION PROTEIN EUTJ"/>
    <property type="match status" value="1"/>
</dbReference>
<dbReference type="PANTHER" id="PTHR32432">
    <property type="entry name" value="CELL DIVISION PROTEIN FTSA-RELATED"/>
    <property type="match status" value="1"/>
</dbReference>
<dbReference type="SUPFAM" id="SSF53067">
    <property type="entry name" value="Actin-like ATPase domain"/>
    <property type="match status" value="2"/>
</dbReference>
<dbReference type="Pfam" id="PF11104">
    <property type="entry name" value="PilM_2"/>
    <property type="match status" value="1"/>
</dbReference>
<evidence type="ECO:0000313" key="3">
    <source>
        <dbReference type="Proteomes" id="UP000034160"/>
    </source>
</evidence>
<dbReference type="NCBIfam" id="TIGR01175">
    <property type="entry name" value="pilM"/>
    <property type="match status" value="1"/>
</dbReference>
<gene>
    <name evidence="2" type="ORF">UU93_C0006G0010</name>
</gene>
<dbReference type="EMBL" id="LCCN01000006">
    <property type="protein sequence ID" value="KKS32531.1"/>
    <property type="molecule type" value="Genomic_DNA"/>
</dbReference>
<dbReference type="PIRSF" id="PIRSF019169">
    <property type="entry name" value="PilM"/>
    <property type="match status" value="1"/>
</dbReference>
<dbReference type="SMART" id="SM00842">
    <property type="entry name" value="FtsA"/>
    <property type="match status" value="1"/>
</dbReference>
<comment type="caution">
    <text evidence="2">The sequence shown here is derived from an EMBL/GenBank/DDBJ whole genome shotgun (WGS) entry which is preliminary data.</text>
</comment>
<dbReference type="Gene3D" id="3.30.1490.300">
    <property type="match status" value="1"/>
</dbReference>
<accession>A0A0G1AEH4</accession>
<proteinExistence type="predicted"/>